<dbReference type="PANTHER" id="PTHR37422:SF13">
    <property type="entry name" value="LIPOPOLYSACCHARIDE BIOSYNTHESIS PROTEIN PA4999-RELATED"/>
    <property type="match status" value="1"/>
</dbReference>
<feature type="domain" description="O-antigen ligase-related" evidence="6">
    <location>
        <begin position="191"/>
        <end position="322"/>
    </location>
</feature>
<dbReference type="PANTHER" id="PTHR37422">
    <property type="entry name" value="TEICHURONIC ACID BIOSYNTHESIS PROTEIN TUAE"/>
    <property type="match status" value="1"/>
</dbReference>
<feature type="transmembrane region" description="Helical" evidence="5">
    <location>
        <begin position="116"/>
        <end position="135"/>
    </location>
</feature>
<feature type="transmembrane region" description="Helical" evidence="5">
    <location>
        <begin position="82"/>
        <end position="104"/>
    </location>
</feature>
<dbReference type="STRING" id="1817841.A3B10_00015"/>
<sequence length="379" mass="42637">MIHFLGLVLALLPTYLIRFKLFGVPTTLLELLIAAFLFLTLINFKLTDLVKLKSLGKINLSAGLFILAGIISTIVSPEPLRALGLLKAFIIEPVLLFYATIVTIKLPKDKIVVLRWLLASSFLISLFGIVQYFTYLNLPIKFWGSGDEGLRITSIFEHPNQLALYLAPLLIFFFALYLSGFKLFKVWFERLALIILGVALALTFSRGAWLAVSLMGLILLIKKYSWKQILPLVLLLVLILFSIAPIRERVMLGISDPSSSVRLQLMKIGFQKTLSSPFLGNGLYGFRTTLAESQFSGEILNNPHNIFLTFWLEMGLLGLLTFALIFFISAEQVKIHPSALKFAAGVFLLTVIIQGMVDVPYFKNDLSILFWFMISLFFI</sequence>
<name>A0A1F5PXE8_9BACT</name>
<dbReference type="InterPro" id="IPR051533">
    <property type="entry name" value="WaaL-like"/>
</dbReference>
<dbReference type="EMBL" id="MFFB01000013">
    <property type="protein sequence ID" value="OGE94534.1"/>
    <property type="molecule type" value="Genomic_DNA"/>
</dbReference>
<keyword evidence="2 5" id="KW-0812">Transmembrane</keyword>
<accession>A0A1F5PXE8</accession>
<gene>
    <name evidence="7" type="ORF">A3B10_00015</name>
</gene>
<evidence type="ECO:0000259" key="6">
    <source>
        <dbReference type="Pfam" id="PF04932"/>
    </source>
</evidence>
<dbReference type="Pfam" id="PF04932">
    <property type="entry name" value="Wzy_C"/>
    <property type="match status" value="1"/>
</dbReference>
<proteinExistence type="predicted"/>
<evidence type="ECO:0000256" key="5">
    <source>
        <dbReference type="SAM" id="Phobius"/>
    </source>
</evidence>
<feature type="transmembrane region" description="Helical" evidence="5">
    <location>
        <begin position="58"/>
        <end position="76"/>
    </location>
</feature>
<feature type="transmembrane region" description="Helical" evidence="5">
    <location>
        <begin position="229"/>
        <end position="247"/>
    </location>
</feature>
<reference evidence="7 8" key="1">
    <citation type="journal article" date="2016" name="Nat. Commun.">
        <title>Thousands of microbial genomes shed light on interconnected biogeochemical processes in an aquifer system.</title>
        <authorList>
            <person name="Anantharaman K."/>
            <person name="Brown C.T."/>
            <person name="Hug L.A."/>
            <person name="Sharon I."/>
            <person name="Castelle C.J."/>
            <person name="Probst A.J."/>
            <person name="Thomas B.C."/>
            <person name="Singh A."/>
            <person name="Wilkins M.J."/>
            <person name="Karaoz U."/>
            <person name="Brodie E.L."/>
            <person name="Williams K.H."/>
            <person name="Hubbard S.S."/>
            <person name="Banfield J.F."/>
        </authorList>
    </citation>
    <scope>NUCLEOTIDE SEQUENCE [LARGE SCALE GENOMIC DNA]</scope>
</reference>
<organism evidence="7 8">
    <name type="scientific">Candidatus Doudnabacteria bacterium RIFCSPLOWO2_01_FULL_44_21</name>
    <dbReference type="NCBI Taxonomy" id="1817841"/>
    <lineage>
        <taxon>Bacteria</taxon>
        <taxon>Candidatus Doudnaibacteriota</taxon>
    </lineage>
</organism>
<feature type="transmembrane region" description="Helical" evidence="5">
    <location>
        <begin position="162"/>
        <end position="179"/>
    </location>
</feature>
<protein>
    <recommendedName>
        <fullName evidence="6">O-antigen ligase-related domain-containing protein</fullName>
    </recommendedName>
</protein>
<feature type="transmembrane region" description="Helical" evidence="5">
    <location>
        <begin position="306"/>
        <end position="327"/>
    </location>
</feature>
<evidence type="ECO:0000256" key="1">
    <source>
        <dbReference type="ARBA" id="ARBA00004141"/>
    </source>
</evidence>
<dbReference type="AlphaFoldDB" id="A0A1F5PXE8"/>
<dbReference type="GO" id="GO:0016020">
    <property type="term" value="C:membrane"/>
    <property type="evidence" value="ECO:0007669"/>
    <property type="project" value="UniProtKB-SubCell"/>
</dbReference>
<feature type="transmembrane region" description="Helical" evidence="5">
    <location>
        <begin position="339"/>
        <end position="355"/>
    </location>
</feature>
<dbReference type="Proteomes" id="UP000177281">
    <property type="component" value="Unassembled WGS sequence"/>
</dbReference>
<comment type="subcellular location">
    <subcellularLocation>
        <location evidence="1">Membrane</location>
        <topology evidence="1">Multi-pass membrane protein</topology>
    </subcellularLocation>
</comment>
<comment type="caution">
    <text evidence="7">The sequence shown here is derived from an EMBL/GenBank/DDBJ whole genome shotgun (WGS) entry which is preliminary data.</text>
</comment>
<feature type="transmembrane region" description="Helical" evidence="5">
    <location>
        <begin position="191"/>
        <end position="209"/>
    </location>
</feature>
<dbReference type="InterPro" id="IPR007016">
    <property type="entry name" value="O-antigen_ligase-rel_domated"/>
</dbReference>
<evidence type="ECO:0000256" key="4">
    <source>
        <dbReference type="ARBA" id="ARBA00023136"/>
    </source>
</evidence>
<feature type="transmembrane region" description="Helical" evidence="5">
    <location>
        <begin position="268"/>
        <end position="286"/>
    </location>
</feature>
<evidence type="ECO:0000256" key="2">
    <source>
        <dbReference type="ARBA" id="ARBA00022692"/>
    </source>
</evidence>
<evidence type="ECO:0000256" key="3">
    <source>
        <dbReference type="ARBA" id="ARBA00022989"/>
    </source>
</evidence>
<evidence type="ECO:0000313" key="8">
    <source>
        <dbReference type="Proteomes" id="UP000177281"/>
    </source>
</evidence>
<feature type="transmembrane region" description="Helical" evidence="5">
    <location>
        <begin position="26"/>
        <end position="46"/>
    </location>
</feature>
<keyword evidence="4 5" id="KW-0472">Membrane</keyword>
<keyword evidence="3 5" id="KW-1133">Transmembrane helix</keyword>
<evidence type="ECO:0000313" key="7">
    <source>
        <dbReference type="EMBL" id="OGE94534.1"/>
    </source>
</evidence>